<dbReference type="RefSeq" id="WP_013701092.1">
    <property type="nucleotide sequence ID" value="NC_015385.1"/>
</dbReference>
<reference evidence="2" key="2">
    <citation type="submission" date="2011-04" db="EMBL/GenBank/DDBJ databases">
        <title>The complete genome of chromosome of Treponema succinifaciens DSM 2489.</title>
        <authorList>
            <person name="Lucas S."/>
            <person name="Copeland A."/>
            <person name="Lapidus A."/>
            <person name="Bruce D."/>
            <person name="Goodwin L."/>
            <person name="Pitluck S."/>
            <person name="Peters L."/>
            <person name="Kyrpides N."/>
            <person name="Mavromatis K."/>
            <person name="Ivanova N."/>
            <person name="Ovchinnikova G."/>
            <person name="Teshima H."/>
            <person name="Detter J.C."/>
            <person name="Tapia R."/>
            <person name="Han C."/>
            <person name="Land M."/>
            <person name="Hauser L."/>
            <person name="Markowitz V."/>
            <person name="Cheng J.-F."/>
            <person name="Hugenholtz P."/>
            <person name="Woyke T."/>
            <person name="Wu D."/>
            <person name="Gronow S."/>
            <person name="Wellnitz S."/>
            <person name="Brambilla E."/>
            <person name="Klenk H.-P."/>
            <person name="Eisen J.A."/>
        </authorList>
    </citation>
    <scope>NUCLEOTIDE SEQUENCE [LARGE SCALE GENOMIC DNA]</scope>
    <source>
        <strain evidence="2">ATCC 33096 / DSM 2489 / 6091</strain>
    </source>
</reference>
<evidence type="ECO:0000313" key="1">
    <source>
        <dbReference type="EMBL" id="AEB13799.1"/>
    </source>
</evidence>
<keyword evidence="2" id="KW-1185">Reference proteome</keyword>
<evidence type="ECO:0000313" key="2">
    <source>
        <dbReference type="Proteomes" id="UP000006852"/>
    </source>
</evidence>
<name>F2NY48_TRES6</name>
<dbReference type="GeneID" id="302998045"/>
<dbReference type="Proteomes" id="UP000006852">
    <property type="component" value="Chromosome"/>
</dbReference>
<reference evidence="1 2" key="1">
    <citation type="journal article" date="2011" name="Stand. Genomic Sci.">
        <title>Complete genome sequence of Treponema succinifaciens type strain (6091).</title>
        <authorList>
            <person name="Han C."/>
            <person name="Gronow S."/>
            <person name="Teshima H."/>
            <person name="Lapidus A."/>
            <person name="Nolan M."/>
            <person name="Lucas S."/>
            <person name="Hammon N."/>
            <person name="Deshpande S."/>
            <person name="Cheng J.F."/>
            <person name="Zeytun A."/>
            <person name="Tapia R."/>
            <person name="Goodwin L."/>
            <person name="Pitluck S."/>
            <person name="Liolios K."/>
            <person name="Pagani I."/>
            <person name="Ivanova N."/>
            <person name="Mavromatis K."/>
            <person name="Mikhailova N."/>
            <person name="Huntemann M."/>
            <person name="Pati A."/>
            <person name="Chen A."/>
            <person name="Palaniappan K."/>
            <person name="Land M."/>
            <person name="Hauser L."/>
            <person name="Brambilla E.M."/>
            <person name="Rohde M."/>
            <person name="Goker M."/>
            <person name="Woyke T."/>
            <person name="Bristow J."/>
            <person name="Eisen J.A."/>
            <person name="Markowitz V."/>
            <person name="Hugenholtz P."/>
            <person name="Kyrpides N.C."/>
            <person name="Klenk H.P."/>
            <person name="Detter J.C."/>
        </authorList>
    </citation>
    <scope>NUCLEOTIDE SEQUENCE [LARGE SCALE GENOMIC DNA]</scope>
    <source>
        <strain evidence="2">ATCC 33096 / DSM 2489 / 6091</strain>
    </source>
</reference>
<proteinExistence type="predicted"/>
<dbReference type="KEGG" id="tsu:Tresu_0875"/>
<dbReference type="HOGENOM" id="CLU_1288419_0_0_12"/>
<protein>
    <submittedName>
        <fullName evidence="1">Uncharacterized protein</fullName>
    </submittedName>
</protein>
<dbReference type="EMBL" id="CP002631">
    <property type="protein sequence ID" value="AEB13799.1"/>
    <property type="molecule type" value="Genomic_DNA"/>
</dbReference>
<accession>F2NY48</accession>
<sequence>MNAVGNPNFKMSNKMIKEYQDKLAKLAPASSDLMENYFTINSEIYDDLCGKFEEKYAEKLNKICDAIKEADRQAYFSYLKRTLPGKWRFDDNKDDRKGFAELVFKGDGASGEFSYYYHKDFGTEIDLNPMDLFSYHINEFGQPRVGKLIELPEEEFKYSGTYTMLENTAYLKINSASSKNTPEKKAGESLQSRVSFEDSNTLYFDGKMFKRARR</sequence>
<gene>
    <name evidence="1" type="ordered locus">Tresu_0875</name>
</gene>
<organism evidence="1 2">
    <name type="scientific">Treponema succinifaciens (strain ATCC 33096 / DSM 2489 / 6091)</name>
    <dbReference type="NCBI Taxonomy" id="869209"/>
    <lineage>
        <taxon>Bacteria</taxon>
        <taxon>Pseudomonadati</taxon>
        <taxon>Spirochaetota</taxon>
        <taxon>Spirochaetia</taxon>
        <taxon>Spirochaetales</taxon>
        <taxon>Treponemataceae</taxon>
        <taxon>Treponema</taxon>
    </lineage>
</organism>
<dbReference type="AlphaFoldDB" id="F2NY48"/>